<reference evidence="3 4" key="1">
    <citation type="submission" date="2018-02" db="EMBL/GenBank/DDBJ databases">
        <title>Novel Leptospira species isolated from soil and water in Japan.</title>
        <authorList>
            <person name="Nakao R."/>
            <person name="Masuzawa T."/>
        </authorList>
    </citation>
    <scope>NUCLEOTIDE SEQUENCE [LARGE SCALE GENOMIC DNA]</scope>
    <source>
        <strain evidence="3 4">YH101</strain>
    </source>
</reference>
<evidence type="ECO:0000313" key="3">
    <source>
        <dbReference type="EMBL" id="GBF49487.1"/>
    </source>
</evidence>
<evidence type="ECO:0000313" key="4">
    <source>
        <dbReference type="Proteomes" id="UP000245133"/>
    </source>
</evidence>
<dbReference type="Gene3D" id="3.90.550.10">
    <property type="entry name" value="Spore Coat Polysaccharide Biosynthesis Protein SpsA, Chain A"/>
    <property type="match status" value="1"/>
</dbReference>
<dbReference type="EMBL" id="BFBB01000003">
    <property type="protein sequence ID" value="GBF49487.1"/>
    <property type="molecule type" value="Genomic_DNA"/>
</dbReference>
<accession>A0A2P2DXY5</accession>
<dbReference type="GO" id="GO:0050518">
    <property type="term" value="F:2-C-methyl-D-erythritol 4-phosphate cytidylyltransferase activity"/>
    <property type="evidence" value="ECO:0007669"/>
    <property type="project" value="TreeGrafter"/>
</dbReference>
<dbReference type="InterPro" id="IPR029044">
    <property type="entry name" value="Nucleotide-diphossugar_trans"/>
</dbReference>
<evidence type="ECO:0000256" key="2">
    <source>
        <dbReference type="ARBA" id="ARBA00022695"/>
    </source>
</evidence>
<protein>
    <submittedName>
        <fullName evidence="3">2-C-methyl-D-erythritol 4-phosphate cytidylyltransferase</fullName>
    </submittedName>
</protein>
<dbReference type="OrthoDB" id="9806837at2"/>
<dbReference type="PANTHER" id="PTHR32125:SF4">
    <property type="entry name" value="2-C-METHYL-D-ERYTHRITOL 4-PHOSPHATE CYTIDYLYLTRANSFERASE, CHLOROPLASTIC"/>
    <property type="match status" value="1"/>
</dbReference>
<proteinExistence type="predicted"/>
<dbReference type="FunFam" id="3.90.550.10:FF:000003">
    <property type="entry name" value="2-C-methyl-D-erythritol 4-phosphate cytidylyltransferase"/>
    <property type="match status" value="1"/>
</dbReference>
<dbReference type="RefSeq" id="WP_108974420.1">
    <property type="nucleotide sequence ID" value="NZ_BFBB01000003.1"/>
</dbReference>
<dbReference type="InterPro" id="IPR034683">
    <property type="entry name" value="IspD/TarI"/>
</dbReference>
<sequence>MRNLYAIILAGGEGKRFGSPVPKQFLSLAGEPLFLHSLKTFSSWPFLKSLSLVCHRDWISELEKYASPYLNSNDRIVEGGNTRHASTLLGLQSIPWDEEDLIFIHDAARPFFSHQDLDLLVQSAVKWGASTIVSACHETVVQRGDREGFIEKTLDRNQLLFVKTPQIISGKTLKKAQTMDVPLPVEPTDLCSWMEAYGEKTGIVITTETNLKITEPTDLLVAEALLNARGKS</sequence>
<dbReference type="Proteomes" id="UP000245133">
    <property type="component" value="Unassembled WGS sequence"/>
</dbReference>
<comment type="caution">
    <text evidence="3">The sequence shown here is derived from an EMBL/GenBank/DDBJ whole genome shotgun (WGS) entry which is preliminary data.</text>
</comment>
<keyword evidence="1 3" id="KW-0808">Transferase</keyword>
<keyword evidence="4" id="KW-1185">Reference proteome</keyword>
<name>A0A2P2DXY5_9LEPT</name>
<evidence type="ECO:0000256" key="1">
    <source>
        <dbReference type="ARBA" id="ARBA00022679"/>
    </source>
</evidence>
<dbReference type="Pfam" id="PF01128">
    <property type="entry name" value="IspD"/>
    <property type="match status" value="1"/>
</dbReference>
<dbReference type="InterPro" id="IPR050088">
    <property type="entry name" value="IspD/TarI_cytidylyltransf_bact"/>
</dbReference>
<dbReference type="CDD" id="cd02516">
    <property type="entry name" value="CDP-ME_synthetase"/>
    <property type="match status" value="1"/>
</dbReference>
<dbReference type="SUPFAM" id="SSF53448">
    <property type="entry name" value="Nucleotide-diphospho-sugar transferases"/>
    <property type="match status" value="1"/>
</dbReference>
<dbReference type="PANTHER" id="PTHR32125">
    <property type="entry name" value="2-C-METHYL-D-ERYTHRITOL 4-PHOSPHATE CYTIDYLYLTRANSFERASE, CHLOROPLASTIC"/>
    <property type="match status" value="1"/>
</dbReference>
<gene>
    <name evidence="3" type="primary">ispD</name>
    <name evidence="3" type="ORF">LPTSP4_10000</name>
</gene>
<dbReference type="AlphaFoldDB" id="A0A2P2DXY5"/>
<organism evidence="3 4">
    <name type="scientific">Leptospira ryugenii</name>
    <dbReference type="NCBI Taxonomy" id="1917863"/>
    <lineage>
        <taxon>Bacteria</taxon>
        <taxon>Pseudomonadati</taxon>
        <taxon>Spirochaetota</taxon>
        <taxon>Spirochaetia</taxon>
        <taxon>Leptospirales</taxon>
        <taxon>Leptospiraceae</taxon>
        <taxon>Leptospira</taxon>
    </lineage>
</organism>
<keyword evidence="2 3" id="KW-0548">Nucleotidyltransferase</keyword>